<reference evidence="2" key="1">
    <citation type="journal article" date="2010" name="Nature">
        <title>The dynamic genome of Hydra.</title>
        <authorList>
            <person name="Chapman J.A."/>
            <person name="Kirkness E.F."/>
            <person name="Simakov O."/>
            <person name="Hampson S.E."/>
            <person name="Mitros T."/>
            <person name="Weinmaier T."/>
            <person name="Rattei T."/>
            <person name="Balasubramanian P.G."/>
            <person name="Borman J."/>
            <person name="Busam D."/>
            <person name="Disbennett K."/>
            <person name="Pfannkoch C."/>
            <person name="Sumin N."/>
            <person name="Sutton G."/>
            <person name="Viswanathan L."/>
            <person name="Walenz B."/>
            <person name="Goodstein D.M."/>
            <person name="Hellsten U."/>
            <person name="Kawashima T."/>
            <person name="Prochnik S.E."/>
            <person name="Putnam N.H."/>
            <person name="Shu S."/>
            <person name="Blumberg B."/>
            <person name="Dana C.E."/>
            <person name="Gee L."/>
            <person name="Kibler D.F."/>
            <person name="Law L."/>
            <person name="Lindgens D."/>
            <person name="Martinez D.E."/>
            <person name="Peng J."/>
            <person name="Wigge P.A."/>
            <person name="Bertulat B."/>
            <person name="Guder C."/>
            <person name="Nakamura Y."/>
            <person name="Ozbek S."/>
            <person name="Watanabe H."/>
            <person name="Khalturin K."/>
            <person name="Hemmrich G."/>
            <person name="Franke A."/>
            <person name="Augustin R."/>
            <person name="Fraune S."/>
            <person name="Hayakawa E."/>
            <person name="Hayakawa S."/>
            <person name="Hirose M."/>
            <person name="Hwang J."/>
            <person name="Ikeo K."/>
            <person name="Nishimiya-Fujisawa C."/>
            <person name="Ogura A."/>
            <person name="Takahashi T."/>
            <person name="Steinmetz P.R."/>
            <person name="Zhang X."/>
            <person name="Aufschnaiter R."/>
            <person name="Eder M.K."/>
            <person name="Gorny A.K."/>
            <person name="Salvenmoser W."/>
            <person name="Heimberg A.M."/>
            <person name="Wheeler B.M."/>
            <person name="Peterson K.J."/>
            <person name="Boettger A."/>
            <person name="Tischler P."/>
            <person name="Wolf A."/>
            <person name="Gojobori T."/>
            <person name="Remington K.A."/>
            <person name="Strausberg R.L."/>
            <person name="Venter J."/>
            <person name="Technau U."/>
            <person name="Hobmayer B."/>
            <person name="Bosch T.C."/>
            <person name="Holstein T.W."/>
            <person name="Fujisawa T."/>
            <person name="Bode H.R."/>
            <person name="David C.N."/>
            <person name="Rokhsar D.S."/>
            <person name="Steele R.E."/>
        </authorList>
    </citation>
    <scope>NUCLEOTIDE SEQUENCE</scope>
</reference>
<evidence type="ECO:0000313" key="2">
    <source>
        <dbReference type="EMBL" id="CBA27202.1"/>
    </source>
</evidence>
<name>C9Y7K9_CURXX</name>
<sequence>MKFAAEPRQHLRWGSKTPDFKAWQHHKNTGAHTPSGLR</sequence>
<organism evidence="2">
    <name type="scientific">Curvibacter symbiont subsp. Hydra magnipapillata</name>
    <dbReference type="NCBI Taxonomy" id="667019"/>
    <lineage>
        <taxon>Bacteria</taxon>
        <taxon>Pseudomonadati</taxon>
        <taxon>Pseudomonadota</taxon>
        <taxon>Betaproteobacteria</taxon>
        <taxon>Burkholderiales</taxon>
        <taxon>Comamonadaceae</taxon>
        <taxon>Curvibacter</taxon>
    </lineage>
</organism>
<dbReference type="EMBL" id="FN543104">
    <property type="protein sequence ID" value="CBA27202.1"/>
    <property type="molecule type" value="Genomic_DNA"/>
</dbReference>
<proteinExistence type="predicted"/>
<feature type="region of interest" description="Disordered" evidence="1">
    <location>
        <begin position="1"/>
        <end position="38"/>
    </location>
</feature>
<protein>
    <submittedName>
        <fullName evidence="2">Uncharacterized protein</fullName>
    </submittedName>
</protein>
<evidence type="ECO:0000256" key="1">
    <source>
        <dbReference type="SAM" id="MobiDB-lite"/>
    </source>
</evidence>
<accession>C9Y7K9</accession>
<gene>
    <name evidence="2" type="ORF">Csp_A01100</name>
</gene>
<dbReference type="AlphaFoldDB" id="C9Y7K9"/>